<name>H8Z498_9GAMM</name>
<feature type="compositionally biased region" description="Low complexity" evidence="1">
    <location>
        <begin position="95"/>
        <end position="136"/>
    </location>
</feature>
<dbReference type="HOGENOM" id="CLU_1115365_0_0_6"/>
<reference evidence="2 3" key="2">
    <citation type="submission" date="2011-11" db="EMBL/GenBank/DDBJ databases">
        <authorList>
            <consortium name="US DOE Joint Genome Institute"/>
            <person name="Lucas S."/>
            <person name="Han J."/>
            <person name="Lapidus A."/>
            <person name="Cheng J.-F."/>
            <person name="Goodwin L."/>
            <person name="Pitluck S."/>
            <person name="Peters L."/>
            <person name="Ovchinnikova G."/>
            <person name="Zhang X."/>
            <person name="Detter J.C."/>
            <person name="Han C."/>
            <person name="Tapia R."/>
            <person name="Land M."/>
            <person name="Hauser L."/>
            <person name="Kyrpides N."/>
            <person name="Ivanova N."/>
            <person name="Pagani I."/>
            <person name="Vogl K."/>
            <person name="Liu Z."/>
            <person name="Overmann J."/>
            <person name="Frigaard N.-U."/>
            <person name="Bryant D."/>
            <person name="Woyke T."/>
        </authorList>
    </citation>
    <scope>NUCLEOTIDE SEQUENCE [LARGE SCALE GENOMIC DNA]</scope>
    <source>
        <strain evidence="2 3">970</strain>
    </source>
</reference>
<accession>H8Z498</accession>
<evidence type="ECO:0000256" key="1">
    <source>
        <dbReference type="SAM" id="MobiDB-lite"/>
    </source>
</evidence>
<dbReference type="AlphaFoldDB" id="H8Z498"/>
<proteinExistence type="predicted"/>
<gene>
    <name evidence="2" type="ORF">Thi970DRAFT_03777</name>
</gene>
<feature type="compositionally biased region" description="Low complexity" evidence="1">
    <location>
        <begin position="167"/>
        <end position="183"/>
    </location>
</feature>
<organism evidence="2 3">
    <name type="scientific">Thiorhodovibrio frisius</name>
    <dbReference type="NCBI Taxonomy" id="631362"/>
    <lineage>
        <taxon>Bacteria</taxon>
        <taxon>Pseudomonadati</taxon>
        <taxon>Pseudomonadota</taxon>
        <taxon>Gammaproteobacteria</taxon>
        <taxon>Chromatiales</taxon>
        <taxon>Chromatiaceae</taxon>
        <taxon>Thiorhodovibrio</taxon>
    </lineage>
</organism>
<feature type="compositionally biased region" description="Pro residues" evidence="1">
    <location>
        <begin position="82"/>
        <end position="94"/>
    </location>
</feature>
<dbReference type="EMBL" id="JH603170">
    <property type="protein sequence ID" value="EIC20155.1"/>
    <property type="molecule type" value="Genomic_DNA"/>
</dbReference>
<evidence type="ECO:0000313" key="3">
    <source>
        <dbReference type="Proteomes" id="UP000002964"/>
    </source>
</evidence>
<dbReference type="RefSeq" id="WP_009150558.1">
    <property type="nucleotide sequence ID" value="NZ_CP121471.1"/>
</dbReference>
<keyword evidence="3" id="KW-1185">Reference proteome</keyword>
<reference evidence="3" key="1">
    <citation type="submission" date="2011-06" db="EMBL/GenBank/DDBJ databases">
        <authorList>
            <consortium name="US DOE Joint Genome Institute (JGI-PGF)"/>
            <person name="Lucas S."/>
            <person name="Han J."/>
            <person name="Lapidus A."/>
            <person name="Cheng J.-F."/>
            <person name="Goodwin L."/>
            <person name="Pitluck S."/>
            <person name="Peters L."/>
            <person name="Land M.L."/>
            <person name="Hauser L."/>
            <person name="Vogl K."/>
            <person name="Liu Z."/>
            <person name="Overmann J."/>
            <person name="Frigaard N.-U."/>
            <person name="Bryant D.A."/>
            <person name="Woyke T.J."/>
        </authorList>
    </citation>
    <scope>NUCLEOTIDE SEQUENCE [LARGE SCALE GENOMIC DNA]</scope>
    <source>
        <strain evidence="3">970</strain>
    </source>
</reference>
<feature type="compositionally biased region" description="Pro residues" evidence="1">
    <location>
        <begin position="63"/>
        <end position="75"/>
    </location>
</feature>
<sequence length="269" mass="28162">MSNNAPADASAKTNQSSAQPSTKSSRVWPKLLLWSLVLAFGFLYLRSLDYPAKDYPQVEAPKPASPPPHAAPPPAAAQARPAAPPRPVAPPAPAMPQSWAPSQAASAPQTPATHPASAQPSPAPAKPSQTASSQPADAGQGAIKAAESEAFAQGVMRDQSEAASGKPQESQAAAQPQLPAQTQSGGASAGTMPQPRYPQPPAYGYGQPPTPAQPGTGYPSQYADYMRQQREAYEAARKRWEDAYGQPQQAPAYGGYRGYYPPGYYQGGR</sequence>
<dbReference type="Proteomes" id="UP000002964">
    <property type="component" value="Unassembled WGS sequence"/>
</dbReference>
<feature type="compositionally biased region" description="Low complexity" evidence="1">
    <location>
        <begin position="202"/>
        <end position="219"/>
    </location>
</feature>
<feature type="region of interest" description="Disordered" evidence="1">
    <location>
        <begin position="55"/>
        <end position="235"/>
    </location>
</feature>
<protein>
    <submittedName>
        <fullName evidence="2">Uncharacterized protein</fullName>
    </submittedName>
</protein>
<evidence type="ECO:0000313" key="2">
    <source>
        <dbReference type="EMBL" id="EIC20155.1"/>
    </source>
</evidence>
<feature type="region of interest" description="Disordered" evidence="1">
    <location>
        <begin position="1"/>
        <end position="25"/>
    </location>
</feature>